<dbReference type="Pfam" id="PF06159">
    <property type="entry name" value="TRAPPC13_N"/>
    <property type="match status" value="1"/>
</dbReference>
<dbReference type="Pfam" id="PF23643">
    <property type="entry name" value="TRAPPC13_C"/>
    <property type="match status" value="1"/>
</dbReference>
<comment type="similarity">
    <text evidence="1">Belongs to the TRAPPC13 family.</text>
</comment>
<dbReference type="PANTHER" id="PTHR13134">
    <property type="entry name" value="TRAFFICKING PROTEIN PARTICLE COMPLEX SUBUNIT 13"/>
    <property type="match status" value="1"/>
</dbReference>
<keyword evidence="6" id="KW-1185">Reference proteome</keyword>
<feature type="domain" description="Trafficking protein particle complex subunit 13 N-terminal" evidence="2">
    <location>
        <begin position="1"/>
        <end position="162"/>
    </location>
</feature>
<gene>
    <name evidence="5" type="primary">g13337</name>
    <name evidence="5" type="ORF">VP750_LOCUS11821</name>
</gene>
<accession>A0ABP1GF63</accession>
<feature type="domain" description="Trafficking protein particle complex subunit 13 middle" evidence="4">
    <location>
        <begin position="166"/>
        <end position="295"/>
    </location>
</feature>
<dbReference type="InterPro" id="IPR055427">
    <property type="entry name" value="TRAPPC13_N"/>
</dbReference>
<dbReference type="InterPro" id="IPR010378">
    <property type="entry name" value="TRAPPC13"/>
</dbReference>
<feature type="domain" description="Trafficking protein particle complex subunit 13 C-terminal" evidence="3">
    <location>
        <begin position="312"/>
        <end position="400"/>
    </location>
</feature>
<sequence length="415" mass="44712">MRLCRPNLPSDGLLHADFSNDFVPDEIALSEHQNEVLEQDTSCRAHAAEPADVIALDGMLELPQAFGSINLGETFATFISVGNYSDTSVAGVIVKAELQSSRQKVSLYDNSATPLHLDPGERHDFMVKHDIKEISAYTLVCSSSYSTADGVAYQPQYFKFNAANPLSVRTKMRTLDQRVLLEACIENATSKPLQLAQVKFETAPSIKAEPIHHSASSSRDVEDLRQPDIWLESYADGLQDVEPGGSANYLFMLTAEQQAGSQAPQKGLTGALGKLEVRWRSSSAALGRLQTQQITASSAAQKDVALTLCSLPQEVCLEQPFTAQLRVHNASSAPADSLALSLPAEEIPGFGMHLMGVPGEVLGELSPTQNQMVQCGFLPLHGGLVRFPLLQLMSSTSGKILDVLAEDTYVTAGGV</sequence>
<evidence type="ECO:0000259" key="4">
    <source>
        <dbReference type="Pfam" id="PF23647"/>
    </source>
</evidence>
<evidence type="ECO:0000259" key="2">
    <source>
        <dbReference type="Pfam" id="PF06159"/>
    </source>
</evidence>
<evidence type="ECO:0000313" key="6">
    <source>
        <dbReference type="Proteomes" id="UP001497392"/>
    </source>
</evidence>
<dbReference type="PANTHER" id="PTHR13134:SF3">
    <property type="entry name" value="TRAFFICKING PROTEIN PARTICLE COMPLEX SUBUNIT 13"/>
    <property type="match status" value="1"/>
</dbReference>
<reference evidence="5 6" key="1">
    <citation type="submission" date="2024-06" db="EMBL/GenBank/DDBJ databases">
        <authorList>
            <person name="Kraege A."/>
            <person name="Thomma B."/>
        </authorList>
    </citation>
    <scope>NUCLEOTIDE SEQUENCE [LARGE SCALE GENOMIC DNA]</scope>
</reference>
<dbReference type="InterPro" id="IPR055429">
    <property type="entry name" value="TRAPPC13_M"/>
</dbReference>
<evidence type="ECO:0000259" key="3">
    <source>
        <dbReference type="Pfam" id="PF23643"/>
    </source>
</evidence>
<evidence type="ECO:0000313" key="5">
    <source>
        <dbReference type="EMBL" id="CAL5229915.1"/>
    </source>
</evidence>
<proteinExistence type="inferred from homology"/>
<evidence type="ECO:0000256" key="1">
    <source>
        <dbReference type="ARBA" id="ARBA00010785"/>
    </source>
</evidence>
<comment type="caution">
    <text evidence="5">The sequence shown here is derived from an EMBL/GenBank/DDBJ whole genome shotgun (WGS) entry which is preliminary data.</text>
</comment>
<dbReference type="InterPro" id="IPR055428">
    <property type="entry name" value="TRAPPC13_C"/>
</dbReference>
<name>A0ABP1GF63_9CHLO</name>
<organism evidence="5 6">
    <name type="scientific">Coccomyxa viridis</name>
    <dbReference type="NCBI Taxonomy" id="1274662"/>
    <lineage>
        <taxon>Eukaryota</taxon>
        <taxon>Viridiplantae</taxon>
        <taxon>Chlorophyta</taxon>
        <taxon>core chlorophytes</taxon>
        <taxon>Trebouxiophyceae</taxon>
        <taxon>Trebouxiophyceae incertae sedis</taxon>
        <taxon>Coccomyxaceae</taxon>
        <taxon>Coccomyxa</taxon>
    </lineage>
</organism>
<dbReference type="EMBL" id="CAXHTA020000021">
    <property type="protein sequence ID" value="CAL5229915.1"/>
    <property type="molecule type" value="Genomic_DNA"/>
</dbReference>
<protein>
    <submittedName>
        <fullName evidence="5">G13337 protein</fullName>
    </submittedName>
</protein>
<dbReference type="Pfam" id="PF23647">
    <property type="entry name" value="TRAPPC13_M"/>
    <property type="match status" value="1"/>
</dbReference>
<dbReference type="Proteomes" id="UP001497392">
    <property type="component" value="Unassembled WGS sequence"/>
</dbReference>